<dbReference type="PANTHER" id="PTHR16133:SF0">
    <property type="entry name" value="ZINC_IRON REGULATED TRANSPORTER-RELATED PROTEIN 102B, ISOFORM E"/>
    <property type="match status" value="1"/>
</dbReference>
<comment type="caution">
    <text evidence="8">The sequence shown here is derived from an EMBL/GenBank/DDBJ whole genome shotgun (WGS) entry which is preliminary data.</text>
</comment>
<protein>
    <recommendedName>
        <fullName evidence="10">Zinc transporter ZIP9</fullName>
    </recommendedName>
</protein>
<evidence type="ECO:0000256" key="6">
    <source>
        <dbReference type="ARBA" id="ARBA00023136"/>
    </source>
</evidence>
<dbReference type="PANTHER" id="PTHR16133">
    <property type="entry name" value="SOLUTE CARRIER FAMILY 39 ZINC TRANSPORTER , MEMBER 9-RELATED"/>
    <property type="match status" value="1"/>
</dbReference>
<sequence length="132" mass="14027">MLHKSPAAFGLVSFLLLEGLERSRIRKHLLIFSFSAPASAILTFYAITSLGSELLSSQTACGILMLFSAGTFLYVSTVHILPELMNDDYQPVDPVAGIGHTHSVGPSFSLKELAAILVGAFCPALLASGHSH</sequence>
<feature type="transmembrane region" description="Helical" evidence="7">
    <location>
        <begin position="29"/>
        <end position="48"/>
    </location>
</feature>
<evidence type="ECO:0000256" key="3">
    <source>
        <dbReference type="ARBA" id="ARBA00022692"/>
    </source>
</evidence>
<organism evidence="8 9">
    <name type="scientific">Gnathostoma spinigerum</name>
    <dbReference type="NCBI Taxonomy" id="75299"/>
    <lineage>
        <taxon>Eukaryota</taxon>
        <taxon>Metazoa</taxon>
        <taxon>Ecdysozoa</taxon>
        <taxon>Nematoda</taxon>
        <taxon>Chromadorea</taxon>
        <taxon>Rhabditida</taxon>
        <taxon>Spirurina</taxon>
        <taxon>Gnathostomatomorpha</taxon>
        <taxon>Gnathostomatoidea</taxon>
        <taxon>Gnathostomatidae</taxon>
        <taxon>Gnathostoma</taxon>
    </lineage>
</organism>
<dbReference type="Pfam" id="PF02535">
    <property type="entry name" value="Zip"/>
    <property type="match status" value="1"/>
</dbReference>
<accession>A0ABD6EP42</accession>
<comment type="subcellular location">
    <subcellularLocation>
        <location evidence="1">Endomembrane system</location>
        <topology evidence="1">Multi-pass membrane protein</topology>
    </subcellularLocation>
    <subcellularLocation>
        <location evidence="2">Golgi apparatus membrane</location>
    </subcellularLocation>
</comment>
<gene>
    <name evidence="8" type="ORF">AB6A40_008437</name>
</gene>
<dbReference type="InterPro" id="IPR003689">
    <property type="entry name" value="ZIP"/>
</dbReference>
<keyword evidence="6 7" id="KW-0472">Membrane</keyword>
<evidence type="ECO:0000256" key="2">
    <source>
        <dbReference type="ARBA" id="ARBA00004394"/>
    </source>
</evidence>
<evidence type="ECO:0000313" key="8">
    <source>
        <dbReference type="EMBL" id="MFH4981728.1"/>
    </source>
</evidence>
<keyword evidence="5" id="KW-0333">Golgi apparatus</keyword>
<dbReference type="Proteomes" id="UP001608902">
    <property type="component" value="Unassembled WGS sequence"/>
</dbReference>
<evidence type="ECO:0008006" key="10">
    <source>
        <dbReference type="Google" id="ProtNLM"/>
    </source>
</evidence>
<evidence type="ECO:0000313" key="9">
    <source>
        <dbReference type="Proteomes" id="UP001608902"/>
    </source>
</evidence>
<reference evidence="8 9" key="1">
    <citation type="submission" date="2024-08" db="EMBL/GenBank/DDBJ databases">
        <title>Gnathostoma spinigerum genome.</title>
        <authorList>
            <person name="Gonzalez-Bertolin B."/>
            <person name="Monzon S."/>
            <person name="Zaballos A."/>
            <person name="Jimenez P."/>
            <person name="Dekumyoy P."/>
            <person name="Varona S."/>
            <person name="Cuesta I."/>
            <person name="Sumanam S."/>
            <person name="Adisakwattana P."/>
            <person name="Gasser R.B."/>
            <person name="Hernandez-Gonzalez A."/>
            <person name="Young N.D."/>
            <person name="Perteguer M.J."/>
        </authorList>
    </citation>
    <scope>NUCLEOTIDE SEQUENCE [LARGE SCALE GENOMIC DNA]</scope>
    <source>
        <strain evidence="8">AL3</strain>
        <tissue evidence="8">Liver</tissue>
    </source>
</reference>
<keyword evidence="3 7" id="KW-0812">Transmembrane</keyword>
<keyword evidence="4 7" id="KW-1133">Transmembrane helix</keyword>
<dbReference type="GO" id="GO:0000139">
    <property type="term" value="C:Golgi membrane"/>
    <property type="evidence" value="ECO:0007669"/>
    <property type="project" value="UniProtKB-SubCell"/>
</dbReference>
<evidence type="ECO:0000256" key="7">
    <source>
        <dbReference type="SAM" id="Phobius"/>
    </source>
</evidence>
<proteinExistence type="predicted"/>
<keyword evidence="9" id="KW-1185">Reference proteome</keyword>
<dbReference type="AlphaFoldDB" id="A0ABD6EP42"/>
<feature type="transmembrane region" description="Helical" evidence="7">
    <location>
        <begin position="60"/>
        <end position="81"/>
    </location>
</feature>
<evidence type="ECO:0000256" key="4">
    <source>
        <dbReference type="ARBA" id="ARBA00022989"/>
    </source>
</evidence>
<dbReference type="EMBL" id="JBGFUD010007758">
    <property type="protein sequence ID" value="MFH4981728.1"/>
    <property type="molecule type" value="Genomic_DNA"/>
</dbReference>
<dbReference type="InterPro" id="IPR045891">
    <property type="entry name" value="ZIP9"/>
</dbReference>
<name>A0ABD6EP42_9BILA</name>
<evidence type="ECO:0000256" key="1">
    <source>
        <dbReference type="ARBA" id="ARBA00004127"/>
    </source>
</evidence>
<evidence type="ECO:0000256" key="5">
    <source>
        <dbReference type="ARBA" id="ARBA00023034"/>
    </source>
</evidence>